<organism evidence="1 2">
    <name type="scientific">Gossypium tomentosum</name>
    <name type="common">Hawaiian cotton</name>
    <name type="synonym">Gossypium sandvicense</name>
    <dbReference type="NCBI Taxonomy" id="34277"/>
    <lineage>
        <taxon>Eukaryota</taxon>
        <taxon>Viridiplantae</taxon>
        <taxon>Streptophyta</taxon>
        <taxon>Embryophyta</taxon>
        <taxon>Tracheophyta</taxon>
        <taxon>Spermatophyta</taxon>
        <taxon>Magnoliopsida</taxon>
        <taxon>eudicotyledons</taxon>
        <taxon>Gunneridae</taxon>
        <taxon>Pentapetalae</taxon>
        <taxon>rosids</taxon>
        <taxon>malvids</taxon>
        <taxon>Malvales</taxon>
        <taxon>Malvaceae</taxon>
        <taxon>Malvoideae</taxon>
        <taxon>Gossypium</taxon>
    </lineage>
</organism>
<name>A0A5D2I1X6_GOSTO</name>
<dbReference type="Proteomes" id="UP000322667">
    <property type="component" value="Chromosome D13"/>
</dbReference>
<proteinExistence type="predicted"/>
<evidence type="ECO:0000313" key="1">
    <source>
        <dbReference type="EMBL" id="TYH35816.1"/>
    </source>
</evidence>
<sequence>MSFSLFQCFMRKNMGISILCSRDKMKTNLLKMNLFVVNISDECPNNPFVGICSLAFLYYYS</sequence>
<protein>
    <submittedName>
        <fullName evidence="1">Uncharacterized protein</fullName>
    </submittedName>
</protein>
<gene>
    <name evidence="1" type="ORF">ES332_D13G219500v1</name>
</gene>
<accession>A0A5D2I1X6</accession>
<dbReference type="EMBL" id="CM017635">
    <property type="protein sequence ID" value="TYH35816.1"/>
    <property type="molecule type" value="Genomic_DNA"/>
</dbReference>
<dbReference type="AlphaFoldDB" id="A0A5D2I1X6"/>
<reference evidence="1 2" key="1">
    <citation type="submission" date="2019-07" db="EMBL/GenBank/DDBJ databases">
        <title>WGS assembly of Gossypium tomentosum.</title>
        <authorList>
            <person name="Chen Z.J."/>
            <person name="Sreedasyam A."/>
            <person name="Ando A."/>
            <person name="Song Q."/>
            <person name="De L."/>
            <person name="Hulse-Kemp A."/>
            <person name="Ding M."/>
            <person name="Ye W."/>
            <person name="Kirkbride R."/>
            <person name="Jenkins J."/>
            <person name="Plott C."/>
            <person name="Lovell J."/>
            <person name="Lin Y.-M."/>
            <person name="Vaughn R."/>
            <person name="Liu B."/>
            <person name="Li W."/>
            <person name="Simpson S."/>
            <person name="Scheffler B."/>
            <person name="Saski C."/>
            <person name="Grover C."/>
            <person name="Hu G."/>
            <person name="Conover J."/>
            <person name="Carlson J."/>
            <person name="Shu S."/>
            <person name="Boston L."/>
            <person name="Williams M."/>
            <person name="Peterson D."/>
            <person name="Mcgee K."/>
            <person name="Jones D."/>
            <person name="Wendel J."/>
            <person name="Stelly D."/>
            <person name="Grimwood J."/>
            <person name="Schmutz J."/>
        </authorList>
    </citation>
    <scope>NUCLEOTIDE SEQUENCE [LARGE SCALE GENOMIC DNA]</scope>
    <source>
        <strain evidence="1">7179.01</strain>
    </source>
</reference>
<evidence type="ECO:0000313" key="2">
    <source>
        <dbReference type="Proteomes" id="UP000322667"/>
    </source>
</evidence>
<keyword evidence="2" id="KW-1185">Reference proteome</keyword>